<accession>A0A7J4IWW5</accession>
<gene>
    <name evidence="1" type="ORF">HA237_02815</name>
    <name evidence="2" type="ORF">J4224_02310</name>
</gene>
<comment type="caution">
    <text evidence="1">The sequence shown here is derived from an EMBL/GenBank/DDBJ whole genome shotgun (WGS) entry which is preliminary data.</text>
</comment>
<dbReference type="Proteomes" id="UP000577419">
    <property type="component" value="Unassembled WGS sequence"/>
</dbReference>
<organism evidence="1 3">
    <name type="scientific">Candidatus Iainarchaeum sp</name>
    <dbReference type="NCBI Taxonomy" id="3101447"/>
    <lineage>
        <taxon>Archaea</taxon>
        <taxon>Candidatus Iainarchaeota</taxon>
        <taxon>Candidatus Iainarchaeia</taxon>
        <taxon>Candidatus Iainarchaeales</taxon>
        <taxon>Candidatus Iainarchaeaceae</taxon>
        <taxon>Candidatus Iainarchaeum</taxon>
    </lineage>
</organism>
<dbReference type="EMBL" id="DUFG01000015">
    <property type="protein sequence ID" value="HIH08277.1"/>
    <property type="molecule type" value="Genomic_DNA"/>
</dbReference>
<evidence type="ECO:0000313" key="3">
    <source>
        <dbReference type="Proteomes" id="UP000577419"/>
    </source>
</evidence>
<dbReference type="Proteomes" id="UP000683213">
    <property type="component" value="Unassembled WGS sequence"/>
</dbReference>
<name>A0A7J4IWW5_9ARCH</name>
<protein>
    <submittedName>
        <fullName evidence="1">PIN domain-containing protein</fullName>
    </submittedName>
</protein>
<sequence>MTGEPAFLDTNIIVYAYDKNEPKKQLKCSKIVEQCFKGEKELIGKNLRGG</sequence>
<reference evidence="2" key="2">
    <citation type="submission" date="2021-03" db="EMBL/GenBank/DDBJ databases">
        <authorList>
            <person name="Jaffe A."/>
        </authorList>
    </citation>
    <scope>NUCLEOTIDE SEQUENCE</scope>
    <source>
        <strain evidence="2">RIFCSPHIGHO2_01_FULL_GW2011_AR10_43_9</strain>
    </source>
</reference>
<evidence type="ECO:0000313" key="2">
    <source>
        <dbReference type="EMBL" id="MBS3059238.1"/>
    </source>
</evidence>
<evidence type="ECO:0000313" key="1">
    <source>
        <dbReference type="EMBL" id="HIH08277.1"/>
    </source>
</evidence>
<dbReference type="EMBL" id="JAGVWF010000032">
    <property type="protein sequence ID" value="MBS3059238.1"/>
    <property type="molecule type" value="Genomic_DNA"/>
</dbReference>
<reference evidence="2" key="3">
    <citation type="submission" date="2021-05" db="EMBL/GenBank/DDBJ databases">
        <title>Protein family content uncovers lineage relationships and bacterial pathway maintenance mechanisms in DPANN archaea.</title>
        <authorList>
            <person name="Castelle C.J."/>
            <person name="Meheust R."/>
            <person name="Jaffe A.L."/>
            <person name="Seitz K."/>
            <person name="Gong X."/>
            <person name="Baker B.J."/>
            <person name="Banfield J.F."/>
        </authorList>
    </citation>
    <scope>NUCLEOTIDE SEQUENCE</scope>
    <source>
        <strain evidence="2">RIFCSPHIGHO2_01_FULL_GW2011_AR10_43_9</strain>
    </source>
</reference>
<proteinExistence type="predicted"/>
<reference evidence="3" key="1">
    <citation type="journal article" date="2020" name="bioRxiv">
        <title>A rank-normalized archaeal taxonomy based on genome phylogeny resolves widespread incomplete and uneven classifications.</title>
        <authorList>
            <person name="Rinke C."/>
            <person name="Chuvochina M."/>
            <person name="Mussig A.J."/>
            <person name="Chaumeil P.-A."/>
            <person name="Waite D.W."/>
            <person name="Whitman W.B."/>
            <person name="Parks D.H."/>
            <person name="Hugenholtz P."/>
        </authorList>
    </citation>
    <scope>NUCLEOTIDE SEQUENCE [LARGE SCALE GENOMIC DNA]</scope>
</reference>
<dbReference type="AlphaFoldDB" id="A0A7J4IWW5"/>